<dbReference type="SUPFAM" id="SSF50129">
    <property type="entry name" value="GroES-like"/>
    <property type="match status" value="1"/>
</dbReference>
<dbReference type="Pfam" id="PF08240">
    <property type="entry name" value="ADH_N"/>
    <property type="match status" value="1"/>
</dbReference>
<gene>
    <name evidence="2" type="ORF">TRUGW13939_08506</name>
</gene>
<dbReference type="PANTHER" id="PTHR11695">
    <property type="entry name" value="ALCOHOL DEHYDROGENASE RELATED"/>
    <property type="match status" value="1"/>
</dbReference>
<dbReference type="KEGG" id="trg:TRUGW13939_08506"/>
<dbReference type="RefSeq" id="XP_035347533.1">
    <property type="nucleotide sequence ID" value="XM_035491640.1"/>
</dbReference>
<dbReference type="Pfam" id="PF13602">
    <property type="entry name" value="ADH_zinc_N_2"/>
    <property type="match status" value="1"/>
</dbReference>
<protein>
    <recommendedName>
        <fullName evidence="1">Enoyl reductase (ER) domain-containing protein</fullName>
    </recommendedName>
</protein>
<dbReference type="GO" id="GO:0005739">
    <property type="term" value="C:mitochondrion"/>
    <property type="evidence" value="ECO:0007669"/>
    <property type="project" value="TreeGrafter"/>
</dbReference>
<dbReference type="Gene3D" id="3.90.180.10">
    <property type="entry name" value="Medium-chain alcohol dehydrogenases, catalytic domain"/>
    <property type="match status" value="1"/>
</dbReference>
<dbReference type="InterPro" id="IPR011032">
    <property type="entry name" value="GroES-like_sf"/>
</dbReference>
<dbReference type="InterPro" id="IPR050700">
    <property type="entry name" value="YIM1/Zinc_Alcohol_DH_Fams"/>
</dbReference>
<reference evidence="3" key="1">
    <citation type="submission" date="2020-06" db="EMBL/GenBank/DDBJ databases">
        <title>A chromosome-scale genome assembly of Talaromyces rugulosus W13939.</title>
        <authorList>
            <person name="Wang B."/>
            <person name="Guo L."/>
            <person name="Ye K."/>
            <person name="Wang L."/>
        </authorList>
    </citation>
    <scope>NUCLEOTIDE SEQUENCE [LARGE SCALE GENOMIC DNA]</scope>
    <source>
        <strain evidence="3">W13939</strain>
    </source>
</reference>
<evidence type="ECO:0000313" key="3">
    <source>
        <dbReference type="Proteomes" id="UP000509510"/>
    </source>
</evidence>
<dbReference type="InterPro" id="IPR013154">
    <property type="entry name" value="ADH-like_N"/>
</dbReference>
<feature type="domain" description="Enoyl reductase (ER)" evidence="1">
    <location>
        <begin position="22"/>
        <end position="365"/>
    </location>
</feature>
<dbReference type="GO" id="GO:0016491">
    <property type="term" value="F:oxidoreductase activity"/>
    <property type="evidence" value="ECO:0007669"/>
    <property type="project" value="InterPro"/>
</dbReference>
<dbReference type="PANTHER" id="PTHR11695:SF294">
    <property type="entry name" value="RETICULON-4-INTERACTING PROTEIN 1, MITOCHONDRIAL"/>
    <property type="match status" value="1"/>
</dbReference>
<evidence type="ECO:0000259" key="1">
    <source>
        <dbReference type="SMART" id="SM00829"/>
    </source>
</evidence>
<accession>A0A7H8R5Y9</accession>
<dbReference type="SUPFAM" id="SSF51735">
    <property type="entry name" value="NAD(P)-binding Rossmann-fold domains"/>
    <property type="match status" value="1"/>
</dbReference>
<organism evidence="2 3">
    <name type="scientific">Talaromyces rugulosus</name>
    <name type="common">Penicillium rugulosum</name>
    <dbReference type="NCBI Taxonomy" id="121627"/>
    <lineage>
        <taxon>Eukaryota</taxon>
        <taxon>Fungi</taxon>
        <taxon>Dikarya</taxon>
        <taxon>Ascomycota</taxon>
        <taxon>Pezizomycotina</taxon>
        <taxon>Eurotiomycetes</taxon>
        <taxon>Eurotiomycetidae</taxon>
        <taxon>Eurotiales</taxon>
        <taxon>Trichocomaceae</taxon>
        <taxon>Talaromyces</taxon>
        <taxon>Talaromyces sect. Islandici</taxon>
    </lineage>
</organism>
<sequence length="368" mass="39535">MTDKNPRDQNPTMKSLAIKEYCTPDQYAILTLPVPKIEQADQLLIKVHAASINPIDVKVAVGVAKRVRSEQFPFKIGYDVSGTVIAVGTEVAISSPDLTPGTEVYTRLPEECRGAVSEYVVSTISATAKKPQTISHAEAASIPLASLTTFQTFETAAEHFRDSNGLAGKTVLIPGGLSGTGTVAVQLAKRVFKAGRVVTTLSTSKIGRVNGLLGEDVLDQVIDYTKQDPLKTITPGSVDFLYDTMGQGVSYLPLMKKGGIIVSISGPPFGPELKKIMPMMPTGIRWMLNAAGGVLRFKAYMYSVTYTCQLMKPSAKDLNKLAGWIDEGKIKPVVGLKAAFGDLEKVREGCQQVYSAKGGIGKFVIEMD</sequence>
<dbReference type="Proteomes" id="UP000509510">
    <property type="component" value="Chromosome IV"/>
</dbReference>
<dbReference type="InterPro" id="IPR036291">
    <property type="entry name" value="NAD(P)-bd_dom_sf"/>
</dbReference>
<keyword evidence="3" id="KW-1185">Reference proteome</keyword>
<dbReference type="InterPro" id="IPR020843">
    <property type="entry name" value="ER"/>
</dbReference>
<evidence type="ECO:0000313" key="2">
    <source>
        <dbReference type="EMBL" id="QKX61358.1"/>
    </source>
</evidence>
<dbReference type="SMART" id="SM00829">
    <property type="entry name" value="PKS_ER"/>
    <property type="match status" value="1"/>
</dbReference>
<dbReference type="Gene3D" id="3.40.50.720">
    <property type="entry name" value="NAD(P)-binding Rossmann-like Domain"/>
    <property type="match status" value="1"/>
</dbReference>
<proteinExistence type="predicted"/>
<dbReference type="AlphaFoldDB" id="A0A7H8R5Y9"/>
<dbReference type="CDD" id="cd05289">
    <property type="entry name" value="MDR_like_2"/>
    <property type="match status" value="1"/>
</dbReference>
<dbReference type="OrthoDB" id="191139at2759"/>
<dbReference type="EMBL" id="CP055901">
    <property type="protein sequence ID" value="QKX61358.1"/>
    <property type="molecule type" value="Genomic_DNA"/>
</dbReference>
<dbReference type="GeneID" id="55995995"/>
<name>A0A7H8R5Y9_TALRU</name>